<comment type="caution">
    <text evidence="1">The sequence shown here is derived from an EMBL/GenBank/DDBJ whole genome shotgun (WGS) entry which is preliminary data.</text>
</comment>
<evidence type="ECO:0000313" key="1">
    <source>
        <dbReference type="EMBL" id="PTL59820.1"/>
    </source>
</evidence>
<dbReference type="SUPFAM" id="SSF51735">
    <property type="entry name" value="NAD(P)-binding Rossmann-fold domains"/>
    <property type="match status" value="1"/>
</dbReference>
<dbReference type="EMBL" id="PYYB01000001">
    <property type="protein sequence ID" value="PTL59820.1"/>
    <property type="molecule type" value="Genomic_DNA"/>
</dbReference>
<dbReference type="PANTHER" id="PTHR13812:SF19">
    <property type="entry name" value="KETIMINE REDUCTASE MU-CRYSTALLIN"/>
    <property type="match status" value="1"/>
</dbReference>
<sequence length="326" mass="33243">MRAVPALPVLNRDAVLAAVSAADAIHHTREAFLRHHAGAWTMPSKVYLPSPPYGDFRAMPALGGDLAMLKWISSFPGNPDRAEPLPTVMGLVCVSDARTSEPLLLLDAGAVTALRTGAVAAVATRALARPEAATVAIIGCGLHGAWAARCLVADGYGGGGGNVLVDPRADVAAALADELGADRWTVGSTADALRCDVLCCVTPGHEIVLDVGNLRPGLHLNMLGADGPGKAEMSIGAVASCALFCDEWAQASHGGELTGAVEAGMVTREQVTDLGAVLTGEAPGRRGPEAVTLFDSTGLAIQDLAIAAAALDALRAGRVSAQTIEL</sequence>
<dbReference type="Pfam" id="PF02423">
    <property type="entry name" value="OCD_Mu_crystall"/>
    <property type="match status" value="1"/>
</dbReference>
<dbReference type="GO" id="GO:0005737">
    <property type="term" value="C:cytoplasm"/>
    <property type="evidence" value="ECO:0007669"/>
    <property type="project" value="TreeGrafter"/>
</dbReference>
<accession>A0A2T4UKR8</accession>
<organism evidence="1 2">
    <name type="scientific">Paraconexibacter algicola</name>
    <dbReference type="NCBI Taxonomy" id="2133960"/>
    <lineage>
        <taxon>Bacteria</taxon>
        <taxon>Bacillati</taxon>
        <taxon>Actinomycetota</taxon>
        <taxon>Thermoleophilia</taxon>
        <taxon>Solirubrobacterales</taxon>
        <taxon>Paraconexibacteraceae</taxon>
        <taxon>Paraconexibacter</taxon>
    </lineage>
</organism>
<dbReference type="InterPro" id="IPR036291">
    <property type="entry name" value="NAD(P)-bd_dom_sf"/>
</dbReference>
<dbReference type="Proteomes" id="UP000240739">
    <property type="component" value="Unassembled WGS sequence"/>
</dbReference>
<evidence type="ECO:0000313" key="2">
    <source>
        <dbReference type="Proteomes" id="UP000240739"/>
    </source>
</evidence>
<dbReference type="InterPro" id="IPR003462">
    <property type="entry name" value="ODC_Mu_crystall"/>
</dbReference>
<dbReference type="PIRSF" id="PIRSF001439">
    <property type="entry name" value="CryM"/>
    <property type="match status" value="1"/>
</dbReference>
<protein>
    <submittedName>
        <fullName evidence="1">Ornithine cyclodeaminase family protein</fullName>
    </submittedName>
</protein>
<dbReference type="PANTHER" id="PTHR13812">
    <property type="entry name" value="KETIMINE REDUCTASE MU-CRYSTALLIN"/>
    <property type="match status" value="1"/>
</dbReference>
<dbReference type="AlphaFoldDB" id="A0A2T4UKR8"/>
<gene>
    <name evidence="1" type="ORF">C7Y72_09240</name>
</gene>
<dbReference type="Gene3D" id="3.40.50.720">
    <property type="entry name" value="NAD(P)-binding Rossmann-like Domain"/>
    <property type="match status" value="1"/>
</dbReference>
<dbReference type="InterPro" id="IPR023401">
    <property type="entry name" value="ODC_N"/>
</dbReference>
<reference evidence="1 2" key="1">
    <citation type="submission" date="2018-03" db="EMBL/GenBank/DDBJ databases">
        <title>Aquarubrobacter algicola gen. nov., sp. nov., a novel actinobacterium isolated from shallow eutrophic lake during the end of cyanobacterial harmful algal blooms.</title>
        <authorList>
            <person name="Chun S.J."/>
        </authorList>
    </citation>
    <scope>NUCLEOTIDE SEQUENCE [LARGE SCALE GENOMIC DNA]</scope>
    <source>
        <strain evidence="1 2">Seoho-28</strain>
    </source>
</reference>
<dbReference type="Gene3D" id="3.30.1780.10">
    <property type="entry name" value="ornithine cyclodeaminase, domain 1"/>
    <property type="match status" value="1"/>
</dbReference>
<proteinExistence type="predicted"/>
<keyword evidence="2" id="KW-1185">Reference proteome</keyword>
<name>A0A2T4UKR8_9ACTN</name>